<keyword evidence="10" id="KW-1185">Reference proteome</keyword>
<dbReference type="GO" id="GO:0016020">
    <property type="term" value="C:membrane"/>
    <property type="evidence" value="ECO:0007669"/>
    <property type="project" value="UniProtKB-SubCell"/>
</dbReference>
<reference evidence="9" key="1">
    <citation type="submission" date="2020-08" db="EMBL/GenBank/DDBJ databases">
        <title>Paracoccus amoyensis sp. nov., isolated from the surface seawater at coast of Xiamen, Fujian.</title>
        <authorList>
            <person name="Lyu L."/>
        </authorList>
    </citation>
    <scope>NUCLEOTIDE SEQUENCE</scope>
    <source>
        <strain evidence="9">11-3</strain>
    </source>
</reference>
<dbReference type="AlphaFoldDB" id="A0A926G717"/>
<keyword evidence="3 7" id="KW-0812">Transmembrane</keyword>
<sequence length="240" mass="25758">MPDISFPGAALAGLLSFLSPCILPMVPFYLCYLTGLTLEDLRAGRNSPHVILSAMAFAAGVTTIFVLLGIGATTVGQLFLEWRDLLRFGAAAILLLLGLHMLGIWRLAALDQQRQSLHVSRPASLIGAYGIGLAFGFGWIPCVGPTLTAILFLAANGDSMLRGAGLLLVYGVAMTLPFVLVAALAGHASGWITRHRHLFRHVEQASGVMLILFALLIASDKLYLIADWLLRHVNWSGVLT</sequence>
<dbReference type="PANTHER" id="PTHR31272">
    <property type="entry name" value="CYTOCHROME C-TYPE BIOGENESIS PROTEIN HI_1454-RELATED"/>
    <property type="match status" value="1"/>
</dbReference>
<dbReference type="Pfam" id="PF02683">
    <property type="entry name" value="DsbD_TM"/>
    <property type="match status" value="1"/>
</dbReference>
<evidence type="ECO:0000256" key="2">
    <source>
        <dbReference type="ARBA" id="ARBA00006143"/>
    </source>
</evidence>
<keyword evidence="4" id="KW-0201">Cytochrome c-type biogenesis</keyword>
<dbReference type="RefSeq" id="WP_187792073.1">
    <property type="nucleotide sequence ID" value="NZ_JACOQL010000001.1"/>
</dbReference>
<keyword evidence="5 7" id="KW-1133">Transmembrane helix</keyword>
<dbReference type="Proteomes" id="UP000608594">
    <property type="component" value="Unassembled WGS sequence"/>
</dbReference>
<dbReference type="InterPro" id="IPR003834">
    <property type="entry name" value="Cyt_c_assmbl_TM_dom"/>
</dbReference>
<evidence type="ECO:0000313" key="10">
    <source>
        <dbReference type="Proteomes" id="UP000608594"/>
    </source>
</evidence>
<evidence type="ECO:0000256" key="6">
    <source>
        <dbReference type="ARBA" id="ARBA00023136"/>
    </source>
</evidence>
<feature type="transmembrane region" description="Helical" evidence="7">
    <location>
        <begin position="12"/>
        <end position="38"/>
    </location>
</feature>
<evidence type="ECO:0000256" key="7">
    <source>
        <dbReference type="SAM" id="Phobius"/>
    </source>
</evidence>
<dbReference type="GO" id="GO:0017004">
    <property type="term" value="P:cytochrome complex assembly"/>
    <property type="evidence" value="ECO:0007669"/>
    <property type="project" value="UniProtKB-KW"/>
</dbReference>
<name>A0A926G717_9RHOB</name>
<accession>A0A926G717</accession>
<feature type="transmembrane region" description="Helical" evidence="7">
    <location>
        <begin position="207"/>
        <end position="226"/>
    </location>
</feature>
<proteinExistence type="inferred from homology"/>
<evidence type="ECO:0000256" key="1">
    <source>
        <dbReference type="ARBA" id="ARBA00004141"/>
    </source>
</evidence>
<feature type="transmembrane region" description="Helical" evidence="7">
    <location>
        <begin position="167"/>
        <end position="186"/>
    </location>
</feature>
<protein>
    <submittedName>
        <fullName evidence="9">Sulfite exporter TauE/SafE family protein</fullName>
    </submittedName>
</protein>
<comment type="caution">
    <text evidence="9">The sequence shown here is derived from an EMBL/GenBank/DDBJ whole genome shotgun (WGS) entry which is preliminary data.</text>
</comment>
<dbReference type="EMBL" id="JACOQL010000001">
    <property type="protein sequence ID" value="MBC9245673.1"/>
    <property type="molecule type" value="Genomic_DNA"/>
</dbReference>
<gene>
    <name evidence="9" type="ORF">H4P12_02845</name>
</gene>
<keyword evidence="6 7" id="KW-0472">Membrane</keyword>
<evidence type="ECO:0000259" key="8">
    <source>
        <dbReference type="Pfam" id="PF02683"/>
    </source>
</evidence>
<feature type="domain" description="Cytochrome C biogenesis protein transmembrane" evidence="8">
    <location>
        <begin position="11"/>
        <end position="218"/>
    </location>
</feature>
<comment type="subcellular location">
    <subcellularLocation>
        <location evidence="1">Membrane</location>
        <topology evidence="1">Multi-pass membrane protein</topology>
    </subcellularLocation>
</comment>
<comment type="similarity">
    <text evidence="2">Belongs to the DsbD family.</text>
</comment>
<feature type="transmembrane region" description="Helical" evidence="7">
    <location>
        <begin position="50"/>
        <end position="73"/>
    </location>
</feature>
<evidence type="ECO:0000313" key="9">
    <source>
        <dbReference type="EMBL" id="MBC9245673.1"/>
    </source>
</evidence>
<feature type="transmembrane region" description="Helical" evidence="7">
    <location>
        <begin position="85"/>
        <end position="105"/>
    </location>
</feature>
<evidence type="ECO:0000256" key="5">
    <source>
        <dbReference type="ARBA" id="ARBA00022989"/>
    </source>
</evidence>
<dbReference type="InterPro" id="IPR051790">
    <property type="entry name" value="Cytochrome_c-biogenesis_DsbD"/>
</dbReference>
<feature type="transmembrane region" description="Helical" evidence="7">
    <location>
        <begin position="126"/>
        <end position="155"/>
    </location>
</feature>
<dbReference type="PANTHER" id="PTHR31272:SF4">
    <property type="entry name" value="CYTOCHROME C-TYPE BIOGENESIS PROTEIN HI_1454-RELATED"/>
    <property type="match status" value="1"/>
</dbReference>
<organism evidence="9 10">
    <name type="scientific">Paracoccus amoyensis</name>
    <dbReference type="NCBI Taxonomy" id="2760093"/>
    <lineage>
        <taxon>Bacteria</taxon>
        <taxon>Pseudomonadati</taxon>
        <taxon>Pseudomonadota</taxon>
        <taxon>Alphaproteobacteria</taxon>
        <taxon>Rhodobacterales</taxon>
        <taxon>Paracoccaceae</taxon>
        <taxon>Paracoccus</taxon>
    </lineage>
</organism>
<evidence type="ECO:0000256" key="4">
    <source>
        <dbReference type="ARBA" id="ARBA00022748"/>
    </source>
</evidence>
<evidence type="ECO:0000256" key="3">
    <source>
        <dbReference type="ARBA" id="ARBA00022692"/>
    </source>
</evidence>